<organism evidence="1 2">
    <name type="scientific">Pseudomonas frederiksbergensis</name>
    <dbReference type="NCBI Taxonomy" id="104087"/>
    <lineage>
        <taxon>Bacteria</taxon>
        <taxon>Pseudomonadati</taxon>
        <taxon>Pseudomonadota</taxon>
        <taxon>Gammaproteobacteria</taxon>
        <taxon>Pseudomonadales</taxon>
        <taxon>Pseudomonadaceae</taxon>
        <taxon>Pseudomonas</taxon>
    </lineage>
</organism>
<protein>
    <submittedName>
        <fullName evidence="1">Uncharacterized protein</fullName>
    </submittedName>
</protein>
<accession>A0A1H4NUN9</accession>
<gene>
    <name evidence="1" type="ORF">SAMN04490185_0614</name>
</gene>
<dbReference type="RefSeq" id="WP_139273352.1">
    <property type="nucleotide sequence ID" value="NZ_FNTF01000002.1"/>
</dbReference>
<name>A0A1H4NUN9_9PSED</name>
<reference evidence="1 2" key="1">
    <citation type="submission" date="2016-10" db="EMBL/GenBank/DDBJ databases">
        <authorList>
            <person name="de Groot N.N."/>
        </authorList>
    </citation>
    <scope>NUCLEOTIDE SEQUENCE [LARGE SCALE GENOMIC DNA]</scope>
    <source>
        <strain evidence="1 2">BS3655</strain>
    </source>
</reference>
<sequence>MGALVGTFYGALAENHVYLTVHSSDDYAGPVNATANVNGQTGTINGTQSIWANYTTITLSGMVGGNTENWTLTTSDFNTLNGTRSFTEATGISYSQQVGLGRIG</sequence>
<dbReference type="Proteomes" id="UP000183114">
    <property type="component" value="Unassembled WGS sequence"/>
</dbReference>
<dbReference type="AlphaFoldDB" id="A0A1H4NUN9"/>
<evidence type="ECO:0000313" key="2">
    <source>
        <dbReference type="Proteomes" id="UP000183114"/>
    </source>
</evidence>
<dbReference type="EMBL" id="FNTF01000002">
    <property type="protein sequence ID" value="SEB98849.1"/>
    <property type="molecule type" value="Genomic_DNA"/>
</dbReference>
<proteinExistence type="predicted"/>
<evidence type="ECO:0000313" key="1">
    <source>
        <dbReference type="EMBL" id="SEB98849.1"/>
    </source>
</evidence>